<comment type="caution">
    <text evidence="2">The sequence shown here is derived from an EMBL/GenBank/DDBJ whole genome shotgun (WGS) entry which is preliminary data.</text>
</comment>
<evidence type="ECO:0000256" key="1">
    <source>
        <dbReference type="ARBA" id="ARBA00010457"/>
    </source>
</evidence>
<evidence type="ECO:0000313" key="3">
    <source>
        <dbReference type="Proteomes" id="UP000603708"/>
    </source>
</evidence>
<keyword evidence="3" id="KW-1185">Reference proteome</keyword>
<protein>
    <recommendedName>
        <fullName evidence="4">Superoxide dismutase</fullName>
    </recommendedName>
</protein>
<sequence>MLAGAMATAVLAAVGGGPAGGEGGGTGGGDSFELRTVAHFSPPSATVPSHALTYDKDLVPPGARIEVQQNSDRRGTTVSLHVSGVRPGYAFGAHVHTKPCAKDPAAAGGHYQNRVDPVQPSTDPEYVNPQNEVWLDFTSDAHGAGEARAHHTWGFRSGQARSVVLHDEPGSKGARVACLTVPFGAVGGG</sequence>
<evidence type="ECO:0000313" key="2">
    <source>
        <dbReference type="EMBL" id="GHH84408.1"/>
    </source>
</evidence>
<evidence type="ECO:0008006" key="4">
    <source>
        <dbReference type="Google" id="ProtNLM"/>
    </source>
</evidence>
<dbReference type="SUPFAM" id="SSF49329">
    <property type="entry name" value="Cu,Zn superoxide dismutase-like"/>
    <property type="match status" value="1"/>
</dbReference>
<dbReference type="InterPro" id="IPR036423">
    <property type="entry name" value="SOD-like_Cu/Zn_dom_sf"/>
</dbReference>
<reference evidence="2" key="2">
    <citation type="submission" date="2020-09" db="EMBL/GenBank/DDBJ databases">
        <authorList>
            <person name="Sun Q."/>
            <person name="Ohkuma M."/>
        </authorList>
    </citation>
    <scope>NUCLEOTIDE SEQUENCE</scope>
    <source>
        <strain evidence="2">JCM 5069</strain>
    </source>
</reference>
<gene>
    <name evidence="2" type="ORF">GCM10018793_48690</name>
</gene>
<reference evidence="2" key="1">
    <citation type="journal article" date="2014" name="Int. J. Syst. Evol. Microbiol.">
        <title>Complete genome sequence of Corynebacterium casei LMG S-19264T (=DSM 44701T), isolated from a smear-ripened cheese.</title>
        <authorList>
            <consortium name="US DOE Joint Genome Institute (JGI-PGF)"/>
            <person name="Walter F."/>
            <person name="Albersmeier A."/>
            <person name="Kalinowski J."/>
            <person name="Ruckert C."/>
        </authorList>
    </citation>
    <scope>NUCLEOTIDE SEQUENCE</scope>
    <source>
        <strain evidence="2">JCM 5069</strain>
    </source>
</reference>
<organism evidence="2 3">
    <name type="scientific">Streptomyces sulfonofaciens</name>
    <dbReference type="NCBI Taxonomy" id="68272"/>
    <lineage>
        <taxon>Bacteria</taxon>
        <taxon>Bacillati</taxon>
        <taxon>Actinomycetota</taxon>
        <taxon>Actinomycetes</taxon>
        <taxon>Kitasatosporales</taxon>
        <taxon>Streptomycetaceae</taxon>
        <taxon>Streptomyces</taxon>
    </lineage>
</organism>
<dbReference type="Proteomes" id="UP000603708">
    <property type="component" value="Unassembled WGS sequence"/>
</dbReference>
<dbReference type="EMBL" id="BNCD01000015">
    <property type="protein sequence ID" value="GHH84408.1"/>
    <property type="molecule type" value="Genomic_DNA"/>
</dbReference>
<dbReference type="GO" id="GO:0046872">
    <property type="term" value="F:metal ion binding"/>
    <property type="evidence" value="ECO:0007669"/>
    <property type="project" value="InterPro"/>
</dbReference>
<accession>A0A919GI69</accession>
<name>A0A919GI69_9ACTN</name>
<comment type="similarity">
    <text evidence="1">Belongs to the Cu-Zn superoxide dismutase family.</text>
</comment>
<dbReference type="GO" id="GO:0006801">
    <property type="term" value="P:superoxide metabolic process"/>
    <property type="evidence" value="ECO:0007669"/>
    <property type="project" value="InterPro"/>
</dbReference>
<proteinExistence type="inferred from homology"/>
<dbReference type="Gene3D" id="2.60.40.200">
    <property type="entry name" value="Superoxide dismutase, copper/zinc binding domain"/>
    <property type="match status" value="1"/>
</dbReference>
<dbReference type="AlphaFoldDB" id="A0A919GI69"/>